<evidence type="ECO:0000256" key="3">
    <source>
        <dbReference type="ARBA" id="ARBA00023163"/>
    </source>
</evidence>
<dbReference type="Gene3D" id="1.10.357.10">
    <property type="entry name" value="Tetracycline Repressor, domain 2"/>
    <property type="match status" value="1"/>
</dbReference>
<evidence type="ECO:0000256" key="4">
    <source>
        <dbReference type="PROSITE-ProRule" id="PRU00335"/>
    </source>
</evidence>
<dbReference type="PRINTS" id="PR00455">
    <property type="entry name" value="HTHTETR"/>
</dbReference>
<evidence type="ECO:0000313" key="7">
    <source>
        <dbReference type="Proteomes" id="UP000621386"/>
    </source>
</evidence>
<dbReference type="RefSeq" id="WP_201813949.1">
    <property type="nucleotide sequence ID" value="NZ_JAERRH010000001.1"/>
</dbReference>
<keyword evidence="3" id="KW-0804">Transcription</keyword>
<feature type="DNA-binding region" description="H-T-H motif" evidence="4">
    <location>
        <begin position="31"/>
        <end position="50"/>
    </location>
</feature>
<dbReference type="NCBIfam" id="NF041196">
    <property type="entry name" value="ScbR_bind_reg"/>
    <property type="match status" value="1"/>
</dbReference>
<dbReference type="Proteomes" id="UP000621386">
    <property type="component" value="Unassembled WGS sequence"/>
</dbReference>
<keyword evidence="7" id="KW-1185">Reference proteome</keyword>
<reference evidence="6 7" key="1">
    <citation type="submission" date="2021-01" db="EMBL/GenBank/DDBJ databases">
        <title>WGS of actinomycetes isolated from Thailand.</title>
        <authorList>
            <person name="Thawai C."/>
        </authorList>
    </citation>
    <scope>NUCLEOTIDE SEQUENCE [LARGE SCALE GENOMIC DNA]</scope>
    <source>
        <strain evidence="6 7">CH5-8</strain>
    </source>
</reference>
<dbReference type="SUPFAM" id="SSF46689">
    <property type="entry name" value="Homeodomain-like"/>
    <property type="match status" value="1"/>
</dbReference>
<evidence type="ECO:0000259" key="5">
    <source>
        <dbReference type="PROSITE" id="PS50977"/>
    </source>
</evidence>
<keyword evidence="2 4" id="KW-0238">DNA-binding</keyword>
<accession>A0ABS1NTS4</accession>
<dbReference type="SUPFAM" id="SSF48498">
    <property type="entry name" value="Tetracyclin repressor-like, C-terminal domain"/>
    <property type="match status" value="1"/>
</dbReference>
<dbReference type="InterPro" id="IPR009057">
    <property type="entry name" value="Homeodomain-like_sf"/>
</dbReference>
<evidence type="ECO:0000313" key="6">
    <source>
        <dbReference type="EMBL" id="MBL1103506.1"/>
    </source>
</evidence>
<dbReference type="InterPro" id="IPR036271">
    <property type="entry name" value="Tet_transcr_reg_TetR-rel_C_sf"/>
</dbReference>
<organism evidence="6 7">
    <name type="scientific">Streptomyces musisoli</name>
    <dbReference type="NCBI Taxonomy" id="2802280"/>
    <lineage>
        <taxon>Bacteria</taxon>
        <taxon>Bacillati</taxon>
        <taxon>Actinomycetota</taxon>
        <taxon>Actinomycetes</taxon>
        <taxon>Kitasatosporales</taxon>
        <taxon>Streptomycetaceae</taxon>
        <taxon>Streptomyces</taxon>
    </lineage>
</organism>
<gene>
    <name evidence="6" type="ORF">JK361_02625</name>
</gene>
<dbReference type="InterPro" id="IPR001647">
    <property type="entry name" value="HTH_TetR"/>
</dbReference>
<dbReference type="PROSITE" id="PS01081">
    <property type="entry name" value="HTH_TETR_1"/>
    <property type="match status" value="1"/>
</dbReference>
<dbReference type="InterPro" id="IPR047923">
    <property type="entry name" value="ArpA-like"/>
</dbReference>
<dbReference type="PANTHER" id="PTHR30055">
    <property type="entry name" value="HTH-TYPE TRANSCRIPTIONAL REGULATOR RUTR"/>
    <property type="match status" value="1"/>
</dbReference>
<feature type="domain" description="HTH tetR-type" evidence="5">
    <location>
        <begin position="8"/>
        <end position="68"/>
    </location>
</feature>
<keyword evidence="1" id="KW-0805">Transcription regulation</keyword>
<sequence>MAQQLRAIRTRGAILDAAAEVFAQHGYHGASIAQILEKAQVTRGALYFHFTSKEQLVQGIFAQQVTEQGYPPRTYKLQELVDEAMALACRLPQEIMLRAGAKLAMEPGLQELADGGPWEAWAQRFASMVDAAKRHGEVYPHVVPGDLGRFLVSSWIGAQVVSEVTSDWTDLEGRISSIFAYTLPSVALPAIFAQLDFGPDRGTRVLAEMRAADQEGSELVAGQAG</sequence>
<evidence type="ECO:0000256" key="2">
    <source>
        <dbReference type="ARBA" id="ARBA00023125"/>
    </source>
</evidence>
<protein>
    <submittedName>
        <fullName evidence="6">TetR/AcrR family transcriptional regulator</fullName>
    </submittedName>
</protein>
<dbReference type="PROSITE" id="PS50977">
    <property type="entry name" value="HTH_TETR_2"/>
    <property type="match status" value="1"/>
</dbReference>
<dbReference type="InterPro" id="IPR023772">
    <property type="entry name" value="DNA-bd_HTH_TetR-type_CS"/>
</dbReference>
<dbReference type="Pfam" id="PF00440">
    <property type="entry name" value="TetR_N"/>
    <property type="match status" value="1"/>
</dbReference>
<dbReference type="PANTHER" id="PTHR30055:SF234">
    <property type="entry name" value="HTH-TYPE TRANSCRIPTIONAL REGULATOR BETI"/>
    <property type="match status" value="1"/>
</dbReference>
<dbReference type="InterPro" id="IPR050109">
    <property type="entry name" value="HTH-type_TetR-like_transc_reg"/>
</dbReference>
<proteinExistence type="predicted"/>
<evidence type="ECO:0000256" key="1">
    <source>
        <dbReference type="ARBA" id="ARBA00023015"/>
    </source>
</evidence>
<dbReference type="EMBL" id="JAERRH010000001">
    <property type="protein sequence ID" value="MBL1103506.1"/>
    <property type="molecule type" value="Genomic_DNA"/>
</dbReference>
<name>A0ABS1NTS4_9ACTN</name>
<comment type="caution">
    <text evidence="6">The sequence shown here is derived from an EMBL/GenBank/DDBJ whole genome shotgun (WGS) entry which is preliminary data.</text>
</comment>